<feature type="region of interest" description="Disordered" evidence="6">
    <location>
        <begin position="220"/>
        <end position="379"/>
    </location>
</feature>
<reference evidence="8" key="1">
    <citation type="submission" date="2025-08" db="UniProtKB">
        <authorList>
            <consortium name="Ensembl"/>
        </authorList>
    </citation>
    <scope>IDENTIFICATION</scope>
</reference>
<dbReference type="GO" id="GO:0005697">
    <property type="term" value="C:telomerase holoenzyme complex"/>
    <property type="evidence" value="ECO:0007669"/>
    <property type="project" value="InterPro"/>
</dbReference>
<keyword evidence="3" id="KW-0158">Chromosome</keyword>
<comment type="subcellular location">
    <subcellularLocation>
        <location evidence="2">Chromosome</location>
        <location evidence="2">Telomere</location>
    </subcellularLocation>
    <subcellularLocation>
        <location evidence="1">Nucleus</location>
    </subcellularLocation>
</comment>
<dbReference type="PANTHER" id="PTHR14487:SF3">
    <property type="entry name" value="ADRENOCORTICAL DYSPLASIA PROTEIN HOMOLOG"/>
    <property type="match status" value="1"/>
</dbReference>
<dbReference type="GO" id="GO:0016233">
    <property type="term" value="P:telomere capping"/>
    <property type="evidence" value="ECO:0007669"/>
    <property type="project" value="InterPro"/>
</dbReference>
<evidence type="ECO:0000256" key="5">
    <source>
        <dbReference type="ARBA" id="ARBA00023242"/>
    </source>
</evidence>
<dbReference type="OMA" id="FDCLEEH"/>
<dbReference type="Pfam" id="PF10341">
    <property type="entry name" value="TPP1"/>
    <property type="match status" value="1"/>
</dbReference>
<reference evidence="8" key="2">
    <citation type="submission" date="2025-09" db="UniProtKB">
        <authorList>
            <consortium name="Ensembl"/>
        </authorList>
    </citation>
    <scope>IDENTIFICATION</scope>
</reference>
<evidence type="ECO:0000256" key="1">
    <source>
        <dbReference type="ARBA" id="ARBA00004123"/>
    </source>
</evidence>
<keyword evidence="4" id="KW-0779">Telomere</keyword>
<dbReference type="PANTHER" id="PTHR14487">
    <property type="entry name" value="ADRENOCORTICAL DYSPLASIA PROTEIN ACD"/>
    <property type="match status" value="1"/>
</dbReference>
<dbReference type="GO" id="GO:0070198">
    <property type="term" value="P:protein localization to chromosome, telomeric region"/>
    <property type="evidence" value="ECO:0007669"/>
    <property type="project" value="TreeGrafter"/>
</dbReference>
<accession>A0A8C5AEV1</accession>
<evidence type="ECO:0000256" key="2">
    <source>
        <dbReference type="ARBA" id="ARBA00004574"/>
    </source>
</evidence>
<dbReference type="GO" id="GO:0070187">
    <property type="term" value="C:shelterin complex"/>
    <property type="evidence" value="ECO:0007669"/>
    <property type="project" value="InterPro"/>
</dbReference>
<evidence type="ECO:0000256" key="3">
    <source>
        <dbReference type="ARBA" id="ARBA00022454"/>
    </source>
</evidence>
<dbReference type="GO" id="GO:0007004">
    <property type="term" value="P:telomere maintenance via telomerase"/>
    <property type="evidence" value="ECO:0007669"/>
    <property type="project" value="InterPro"/>
</dbReference>
<organism evidence="8 9">
    <name type="scientific">Gadus morhua</name>
    <name type="common">Atlantic cod</name>
    <dbReference type="NCBI Taxonomy" id="8049"/>
    <lineage>
        <taxon>Eukaryota</taxon>
        <taxon>Metazoa</taxon>
        <taxon>Chordata</taxon>
        <taxon>Craniata</taxon>
        <taxon>Vertebrata</taxon>
        <taxon>Euteleostomi</taxon>
        <taxon>Actinopterygii</taxon>
        <taxon>Neopterygii</taxon>
        <taxon>Teleostei</taxon>
        <taxon>Neoteleostei</taxon>
        <taxon>Acanthomorphata</taxon>
        <taxon>Zeiogadaria</taxon>
        <taxon>Gadariae</taxon>
        <taxon>Gadiformes</taxon>
        <taxon>Gadoidei</taxon>
        <taxon>Gadidae</taxon>
        <taxon>Gadus</taxon>
    </lineage>
</organism>
<keyword evidence="9" id="KW-1185">Reference proteome</keyword>
<evidence type="ECO:0000313" key="8">
    <source>
        <dbReference type="Ensembl" id="ENSGMOP00000031162.1"/>
    </source>
</evidence>
<proteinExistence type="predicted"/>
<dbReference type="GO" id="GO:0032211">
    <property type="term" value="P:negative regulation of telomere maintenance via telomerase"/>
    <property type="evidence" value="ECO:0007669"/>
    <property type="project" value="TreeGrafter"/>
</dbReference>
<evidence type="ECO:0000259" key="7">
    <source>
        <dbReference type="Pfam" id="PF10341"/>
    </source>
</evidence>
<feature type="compositionally biased region" description="Low complexity" evidence="6">
    <location>
        <begin position="252"/>
        <end position="262"/>
    </location>
</feature>
<dbReference type="GO" id="GO:0042162">
    <property type="term" value="F:telomeric DNA binding"/>
    <property type="evidence" value="ECO:0007669"/>
    <property type="project" value="InterPro"/>
</dbReference>
<protein>
    <recommendedName>
        <fullName evidence="7">Shelterin complex subunit TPP1/Est3 domain-containing protein</fullName>
    </recommendedName>
</protein>
<dbReference type="InterPro" id="IPR019437">
    <property type="entry name" value="TPP1/Est3"/>
</dbReference>
<dbReference type="GeneTree" id="ENSGT00940000175365"/>
<dbReference type="InterPro" id="IPR028631">
    <property type="entry name" value="ACD"/>
</dbReference>
<name>A0A8C5AEV1_GADMO</name>
<keyword evidence="5" id="KW-0539">Nucleus</keyword>
<dbReference type="AlphaFoldDB" id="A0A8C5AEV1"/>
<evidence type="ECO:0000313" key="9">
    <source>
        <dbReference type="Proteomes" id="UP000694546"/>
    </source>
</evidence>
<sequence length="431" mass="46552">MAPSREPWIENMIINHGTEKEKNIANLKARVIAVGKMTNSQALGVQGPPQLLFLSDGVVQIPAILTDTAWENLQEDEERECFSSLVNTTVCLQTYSLQFYMAPEKRKSKFFLSLSNLAATAAGPIKEGPPCCTTLSSVRVKISDTWKALQHQNLAQTEISQSAIDLTQLLGVWQEDCLMDLVAEVRERLTAARRTTVRCKGAETFSIPMAHLIIPDTAALSLRPPTQPGEGSTQQSGLIPPSGDPPVLHSTPAAKPKASSSRPRAEPQDEVDADQSNPWNMFPPPSKVFCTSSASTSSPADCGDLAEHSAIQPSGGKSPGPVEDHHQPPPGPAGVAEQGGVPCVDLSPPSWLFESHPGPVPEPRRSSQQGRVAGGGTYSPVVHGDGSSFSYRYKVSVKTVMDLSRFRVADDHLNWAVKYLVVPRHTDINNM</sequence>
<evidence type="ECO:0000256" key="6">
    <source>
        <dbReference type="SAM" id="MobiDB-lite"/>
    </source>
</evidence>
<evidence type="ECO:0000256" key="4">
    <source>
        <dbReference type="ARBA" id="ARBA00022895"/>
    </source>
</evidence>
<feature type="domain" description="Shelterin complex subunit TPP1/Est3" evidence="7">
    <location>
        <begin position="7"/>
        <end position="148"/>
    </location>
</feature>
<dbReference type="Proteomes" id="UP000694546">
    <property type="component" value="Chromosome 9"/>
</dbReference>
<feature type="compositionally biased region" description="Polar residues" evidence="6">
    <location>
        <begin position="289"/>
        <end position="299"/>
    </location>
</feature>
<dbReference type="Ensembl" id="ENSGMOT00000032076.1">
    <property type="protein sequence ID" value="ENSGMOP00000031162.1"/>
    <property type="gene ID" value="ENSGMOG00000025504.1"/>
</dbReference>
<dbReference type="Gene3D" id="2.40.50.960">
    <property type="match status" value="1"/>
</dbReference>